<evidence type="ECO:0000256" key="4">
    <source>
        <dbReference type="ARBA" id="ARBA00022989"/>
    </source>
</evidence>
<proteinExistence type="predicted"/>
<feature type="transmembrane region" description="Helical" evidence="6">
    <location>
        <begin position="12"/>
        <end position="31"/>
    </location>
</feature>
<feature type="transmembrane region" description="Helical" evidence="6">
    <location>
        <begin position="716"/>
        <end position="734"/>
    </location>
</feature>
<comment type="subcellular location">
    <subcellularLocation>
        <location evidence="1">Cell membrane</location>
        <topology evidence="1">Multi-pass membrane protein</topology>
    </subcellularLocation>
</comment>
<feature type="transmembrane region" description="Helical" evidence="6">
    <location>
        <begin position="214"/>
        <end position="233"/>
    </location>
</feature>
<feature type="domain" description="SSD" evidence="7">
    <location>
        <begin position="248"/>
        <end position="367"/>
    </location>
</feature>
<evidence type="ECO:0000256" key="5">
    <source>
        <dbReference type="ARBA" id="ARBA00023136"/>
    </source>
</evidence>
<evidence type="ECO:0000256" key="3">
    <source>
        <dbReference type="ARBA" id="ARBA00022692"/>
    </source>
</evidence>
<feature type="transmembrane region" description="Helical" evidence="6">
    <location>
        <begin position="615"/>
        <end position="633"/>
    </location>
</feature>
<feature type="transmembrane region" description="Helical" evidence="6">
    <location>
        <begin position="318"/>
        <end position="336"/>
    </location>
</feature>
<evidence type="ECO:0000313" key="8">
    <source>
        <dbReference type="EMBL" id="SPD74510.1"/>
    </source>
</evidence>
<sequence length="791" mass="88109">MINKLATWTIRYRYTFLGIIILLTVFFGYQIKNMVIRTDLSDLIPPNHPFIKIHDKYKEQLGSPFKVFMMLKVKDGDIYNKETLEKVIRITDALDAIPGVNHDQVYSIASRKLKKTRVTEDSIISENLMPAVPDSMEEFRKTVHTAPGIFGVWVARDDKSVLFSAGFIEHLMDYNVIFKQVRKIVEAETGQNHMVYAAGEPILMGWVEKYRGELYYIFGVTLCALLLILWFYFRNLLGVIVPIPPIILGTIWFLGFSGLLGYNVEPLTLVIPVLIVARSLSHAVQFTERYFEVFHERGDGDVKAACIETLEHIFPPGLLGIVTDALGIILIAVAPVPIMQKLGYLCGFWAFSNIITALLFTPIFISFASFWQPKNIAKIVDTERGAHQKLLGLIARLGYGKAGIVTFAVSIIIAAVTGFISTKVGIGDIHPGSPVLWPDSDFNVAVDEINKNFPGTEELYVLFKGQGPRAVEEPGFLRTLSSFQAHMEDSRIVSSTLSVADLLPRLSRSIYAGYPKWETLPRNRNQSCQLFNALFGKAAPGDFSLYFSEDMSVANVVVWYKDHMGGTIKSTIKSVKDFIENNSQELSGQNCTVQLASGNLGLLAAINQTVEDSQLLNFMLVMASVFFLCSWTYRSFVAAVILMIPLNLTNLITLSIMKWLDIGLNINTLPIVSVGVGVGIDYGIYLLSRICEEYQAANAGYSIEIATRAIKTTGKAIFFTGTTMIVAVISWYFLSNMKFQAEMGLLLALIMLINIFAALILIPTLVNVFRPKFLSRVTFYEAPSHGVQAAA</sequence>
<evidence type="ECO:0000256" key="1">
    <source>
        <dbReference type="ARBA" id="ARBA00004651"/>
    </source>
</evidence>
<dbReference type="Pfam" id="PF03176">
    <property type="entry name" value="MMPL"/>
    <property type="match status" value="2"/>
</dbReference>
<dbReference type="EMBL" id="OJIN01000151">
    <property type="protein sequence ID" value="SPD74510.1"/>
    <property type="molecule type" value="Genomic_DNA"/>
</dbReference>
<feature type="transmembrane region" description="Helical" evidence="6">
    <location>
        <begin position="399"/>
        <end position="420"/>
    </location>
</feature>
<keyword evidence="2" id="KW-1003">Cell membrane</keyword>
<gene>
    <name evidence="8" type="ORF">PITCH_A2340003</name>
</gene>
<keyword evidence="5 6" id="KW-0472">Membrane</keyword>
<keyword evidence="4 6" id="KW-1133">Transmembrane helix</keyword>
<accession>A0A445MYE0</accession>
<evidence type="ECO:0000256" key="2">
    <source>
        <dbReference type="ARBA" id="ARBA00022475"/>
    </source>
</evidence>
<dbReference type="GO" id="GO:0005886">
    <property type="term" value="C:plasma membrane"/>
    <property type="evidence" value="ECO:0007669"/>
    <property type="project" value="UniProtKB-SubCell"/>
</dbReference>
<feature type="transmembrane region" description="Helical" evidence="6">
    <location>
        <begin position="639"/>
        <end position="660"/>
    </location>
</feature>
<dbReference type="InterPro" id="IPR050545">
    <property type="entry name" value="Mycobact_MmpL"/>
</dbReference>
<feature type="transmembrane region" description="Helical" evidence="6">
    <location>
        <begin position="348"/>
        <end position="371"/>
    </location>
</feature>
<evidence type="ECO:0000259" key="7">
    <source>
        <dbReference type="PROSITE" id="PS50156"/>
    </source>
</evidence>
<dbReference type="PANTHER" id="PTHR33406">
    <property type="entry name" value="MEMBRANE PROTEIN MJ1562-RELATED"/>
    <property type="match status" value="1"/>
</dbReference>
<dbReference type="Gene3D" id="1.20.1640.10">
    <property type="entry name" value="Multidrug efflux transporter AcrB transmembrane domain"/>
    <property type="match status" value="2"/>
</dbReference>
<dbReference type="SUPFAM" id="SSF82866">
    <property type="entry name" value="Multidrug efflux transporter AcrB transmembrane domain"/>
    <property type="match status" value="2"/>
</dbReference>
<organism evidence="8">
    <name type="scientific">uncultured Desulfobacterium sp</name>
    <dbReference type="NCBI Taxonomy" id="201089"/>
    <lineage>
        <taxon>Bacteria</taxon>
        <taxon>Pseudomonadati</taxon>
        <taxon>Thermodesulfobacteriota</taxon>
        <taxon>Desulfobacteria</taxon>
        <taxon>Desulfobacterales</taxon>
        <taxon>Desulfobacteriaceae</taxon>
        <taxon>Desulfobacterium</taxon>
        <taxon>environmental samples</taxon>
    </lineage>
</organism>
<dbReference type="InterPro" id="IPR004869">
    <property type="entry name" value="MMPL_dom"/>
</dbReference>
<evidence type="ECO:0000256" key="6">
    <source>
        <dbReference type="SAM" id="Phobius"/>
    </source>
</evidence>
<feature type="transmembrane region" description="Helical" evidence="6">
    <location>
        <begin position="239"/>
        <end position="260"/>
    </location>
</feature>
<dbReference type="AlphaFoldDB" id="A0A445MYE0"/>
<keyword evidence="3 6" id="KW-0812">Transmembrane</keyword>
<reference evidence="8" key="1">
    <citation type="submission" date="2018-01" db="EMBL/GenBank/DDBJ databases">
        <authorList>
            <person name="Regsiter A."/>
            <person name="William W."/>
        </authorList>
    </citation>
    <scope>NUCLEOTIDE SEQUENCE</scope>
    <source>
        <strain evidence="8">TRIP AH-1</strain>
    </source>
</reference>
<dbReference type="InterPro" id="IPR000731">
    <property type="entry name" value="SSD"/>
</dbReference>
<protein>
    <submittedName>
        <fullName evidence="8">Putative Exporters of the RND superfamily</fullName>
    </submittedName>
</protein>
<name>A0A445MYE0_9BACT</name>
<dbReference type="PROSITE" id="PS50156">
    <property type="entry name" value="SSD"/>
    <property type="match status" value="1"/>
</dbReference>
<dbReference type="PANTHER" id="PTHR33406:SF10">
    <property type="entry name" value="SSD DOMAIN-CONTAINING PROTEIN"/>
    <property type="match status" value="1"/>
</dbReference>
<feature type="transmembrane region" description="Helical" evidence="6">
    <location>
        <begin position="746"/>
        <end position="769"/>
    </location>
</feature>